<evidence type="ECO:0000313" key="3">
    <source>
        <dbReference type="EMBL" id="PQJ65977.1"/>
    </source>
</evidence>
<organism evidence="3 4">
    <name type="scientific">Photobacterium angustum</name>
    <dbReference type="NCBI Taxonomy" id="661"/>
    <lineage>
        <taxon>Bacteria</taxon>
        <taxon>Pseudomonadati</taxon>
        <taxon>Pseudomonadota</taxon>
        <taxon>Gammaproteobacteria</taxon>
        <taxon>Vibrionales</taxon>
        <taxon>Vibrionaceae</taxon>
        <taxon>Photobacterium</taxon>
    </lineage>
</organism>
<sequence length="318" mass="34758">MSQLLDSLKQSDNKNTDQSEREAGQGTVKVVHPMRSVKAQKMSTSWAWPLVIALLPAASIVGYKFYQQAKYEQVQTTALSAPLKQVPQSQPSTSTYDQRVLQAPAESRQATVLSPNKDVVFLDYPQLVTEPLPVGDSLYSAAPAYQDYEVSTPTKPYSADASTDSYAPVTKPAAKQSGDQDPYQLDNLDLSGLSPKLAAQLKSAIVATDGESYQDNELDRSGDEVDAQPVVKASKQSQSKVIPIGLLPSSIQNQLPKMNFEQHIYSSAPAKRWVKVNGKELHEGDSIAPGVKLARIESRDVVLKFDGYEISMPALSEW</sequence>
<feature type="compositionally biased region" description="Polar residues" evidence="1">
    <location>
        <begin position="153"/>
        <end position="165"/>
    </location>
</feature>
<feature type="compositionally biased region" description="Basic and acidic residues" evidence="1">
    <location>
        <begin position="9"/>
        <end position="23"/>
    </location>
</feature>
<protein>
    <recommendedName>
        <fullName evidence="2">Type II secretion system protein GspB C-terminal domain-containing protein</fullName>
    </recommendedName>
</protein>
<dbReference type="GO" id="GO:0015627">
    <property type="term" value="C:type II protein secretion system complex"/>
    <property type="evidence" value="ECO:0007669"/>
    <property type="project" value="InterPro"/>
</dbReference>
<comment type="caution">
    <text evidence="3">The sequence shown here is derived from an EMBL/GenBank/DDBJ whole genome shotgun (WGS) entry which is preliminary data.</text>
</comment>
<reference evidence="3 4" key="1">
    <citation type="submission" date="2016-12" db="EMBL/GenBank/DDBJ databases">
        <title>Diversity of luminous bacteria.</title>
        <authorList>
            <person name="Yoshizawa S."/>
            <person name="Kogure K."/>
        </authorList>
    </citation>
    <scope>NUCLEOTIDE SEQUENCE [LARGE SCALE GENOMIC DNA]</scope>
    <source>
        <strain evidence="3 4">LC1-200</strain>
    </source>
</reference>
<evidence type="ECO:0000313" key="4">
    <source>
        <dbReference type="Proteomes" id="UP000238730"/>
    </source>
</evidence>
<dbReference type="EMBL" id="MSCJ01000001">
    <property type="protein sequence ID" value="PQJ65977.1"/>
    <property type="molecule type" value="Genomic_DNA"/>
</dbReference>
<feature type="region of interest" description="Disordered" evidence="1">
    <location>
        <begin position="1"/>
        <end position="28"/>
    </location>
</feature>
<feature type="domain" description="Type II secretion system protein GspB C-terminal" evidence="2">
    <location>
        <begin position="255"/>
        <end position="314"/>
    </location>
</feature>
<dbReference type="RefSeq" id="WP_105059442.1">
    <property type="nucleotide sequence ID" value="NZ_MSCJ01000001.1"/>
</dbReference>
<accession>A0A2S7VV44</accession>
<dbReference type="Proteomes" id="UP000238730">
    <property type="component" value="Unassembled WGS sequence"/>
</dbReference>
<feature type="region of interest" description="Disordered" evidence="1">
    <location>
        <begin position="153"/>
        <end position="182"/>
    </location>
</feature>
<name>A0A2S7VV44_PHOAN</name>
<proteinExistence type="predicted"/>
<dbReference type="InterPro" id="IPR032389">
    <property type="entry name" value="GspB_C"/>
</dbReference>
<gene>
    <name evidence="3" type="ORF">BTO08_00315</name>
</gene>
<evidence type="ECO:0000256" key="1">
    <source>
        <dbReference type="SAM" id="MobiDB-lite"/>
    </source>
</evidence>
<dbReference type="OrthoDB" id="5432325at2"/>
<dbReference type="AlphaFoldDB" id="A0A2S7VV44"/>
<dbReference type="Pfam" id="PF16537">
    <property type="entry name" value="T2SSB"/>
    <property type="match status" value="1"/>
</dbReference>
<evidence type="ECO:0000259" key="2">
    <source>
        <dbReference type="Pfam" id="PF16537"/>
    </source>
</evidence>